<proteinExistence type="predicted"/>
<organism evidence="2">
    <name type="scientific">Mesocestoides corti</name>
    <name type="common">Flatworm</name>
    <dbReference type="NCBI Taxonomy" id="53468"/>
    <lineage>
        <taxon>Eukaryota</taxon>
        <taxon>Metazoa</taxon>
        <taxon>Spiralia</taxon>
        <taxon>Lophotrochozoa</taxon>
        <taxon>Platyhelminthes</taxon>
        <taxon>Cestoda</taxon>
        <taxon>Eucestoda</taxon>
        <taxon>Cyclophyllidea</taxon>
        <taxon>Mesocestoididae</taxon>
        <taxon>Mesocestoides</taxon>
    </lineage>
</organism>
<evidence type="ECO:0000256" key="1">
    <source>
        <dbReference type="SAM" id="MobiDB-lite"/>
    </source>
</evidence>
<protein>
    <submittedName>
        <fullName evidence="2">Uncharacterized protein</fullName>
    </submittedName>
</protein>
<reference evidence="2" key="1">
    <citation type="submission" date="2019-11" db="UniProtKB">
        <authorList>
            <consortium name="WormBaseParasite"/>
        </authorList>
    </citation>
    <scope>IDENTIFICATION</scope>
</reference>
<name>A0A5K3G172_MESCO</name>
<evidence type="ECO:0000313" key="2">
    <source>
        <dbReference type="WBParaSite" id="MCU_014084-RA"/>
    </source>
</evidence>
<feature type="compositionally biased region" description="Polar residues" evidence="1">
    <location>
        <begin position="28"/>
        <end position="42"/>
    </location>
</feature>
<dbReference type="WBParaSite" id="MCU_014084-RA">
    <property type="protein sequence ID" value="MCU_014084-RA"/>
    <property type="gene ID" value="MCU_014084"/>
</dbReference>
<feature type="region of interest" description="Disordered" evidence="1">
    <location>
        <begin position="17"/>
        <end position="103"/>
    </location>
</feature>
<dbReference type="AlphaFoldDB" id="A0A5K3G172"/>
<accession>A0A5K3G172</accession>
<sequence length="103" mass="11159">MTWDCELLKLPNAYIKRRTSPNNVPPQAVSSANFPESNTQQGRPLPPAPHPFEPQLTDVPPVQSASQHFLPSGPKTEAAPQKTGPPNPQFSTLLHPAAFTNSP</sequence>